<dbReference type="InterPro" id="IPR038104">
    <property type="entry name" value="Rap1_C_sf"/>
</dbReference>
<dbReference type="Pfam" id="PF11626">
    <property type="entry name" value="Rap1_C"/>
    <property type="match status" value="1"/>
</dbReference>
<evidence type="ECO:0000256" key="4">
    <source>
        <dbReference type="ARBA" id="ARBA00023015"/>
    </source>
</evidence>
<dbReference type="SUPFAM" id="SSF46689">
    <property type="entry name" value="Homeodomain-like"/>
    <property type="match status" value="1"/>
</dbReference>
<feature type="region of interest" description="Disordered" evidence="9">
    <location>
        <begin position="84"/>
        <end position="114"/>
    </location>
</feature>
<dbReference type="GO" id="GO:0031848">
    <property type="term" value="P:protection from non-homologous end joining at telomere"/>
    <property type="evidence" value="ECO:0007669"/>
    <property type="project" value="TreeGrafter"/>
</dbReference>
<feature type="region of interest" description="Disordered" evidence="9">
    <location>
        <begin position="164"/>
        <end position="260"/>
    </location>
</feature>
<dbReference type="SUPFAM" id="SSF46774">
    <property type="entry name" value="ARID-like"/>
    <property type="match status" value="1"/>
</dbReference>
<dbReference type="PANTHER" id="PTHR16466">
    <property type="entry name" value="TELOMERE REPEAT-BINDING FACTOR 2-INTERACTING PROTEIN 1"/>
    <property type="match status" value="1"/>
</dbReference>
<dbReference type="CDD" id="cd11655">
    <property type="entry name" value="rap1_myb-like"/>
    <property type="match status" value="1"/>
</dbReference>
<dbReference type="GO" id="GO:0010833">
    <property type="term" value="P:telomere maintenance via telomere lengthening"/>
    <property type="evidence" value="ECO:0007669"/>
    <property type="project" value="UniProtKB-UniRule"/>
</dbReference>
<dbReference type="GO" id="GO:0070187">
    <property type="term" value="C:shelterin complex"/>
    <property type="evidence" value="ECO:0007669"/>
    <property type="project" value="TreeGrafter"/>
</dbReference>
<evidence type="ECO:0000256" key="2">
    <source>
        <dbReference type="ARBA" id="ARBA00022454"/>
    </source>
</evidence>
<dbReference type="Pfam" id="PF16589">
    <property type="entry name" value="BRCT_2"/>
    <property type="match status" value="1"/>
</dbReference>
<dbReference type="Gene3D" id="1.10.150.60">
    <property type="entry name" value="ARID DNA-binding domain"/>
    <property type="match status" value="1"/>
</dbReference>
<keyword evidence="5" id="KW-0010">Activator</keyword>
<evidence type="ECO:0000313" key="12">
    <source>
        <dbReference type="Proteomes" id="UP000235672"/>
    </source>
</evidence>
<reference evidence="11 12" key="1">
    <citation type="submission" date="2016-05" db="EMBL/GenBank/DDBJ databases">
        <title>A degradative enzymes factory behind the ericoid mycorrhizal symbiosis.</title>
        <authorList>
            <consortium name="DOE Joint Genome Institute"/>
            <person name="Martino E."/>
            <person name="Morin E."/>
            <person name="Grelet G."/>
            <person name="Kuo A."/>
            <person name="Kohler A."/>
            <person name="Daghino S."/>
            <person name="Barry K."/>
            <person name="Choi C."/>
            <person name="Cichocki N."/>
            <person name="Clum A."/>
            <person name="Copeland A."/>
            <person name="Hainaut M."/>
            <person name="Haridas S."/>
            <person name="Labutti K."/>
            <person name="Lindquist E."/>
            <person name="Lipzen A."/>
            <person name="Khouja H.-R."/>
            <person name="Murat C."/>
            <person name="Ohm R."/>
            <person name="Olson A."/>
            <person name="Spatafora J."/>
            <person name="Veneault-Fourrey C."/>
            <person name="Henrissat B."/>
            <person name="Grigoriev I."/>
            <person name="Martin F."/>
            <person name="Perotto S."/>
        </authorList>
    </citation>
    <scope>NUCLEOTIDE SEQUENCE [LARGE SCALE GENOMIC DNA]</scope>
    <source>
        <strain evidence="11 12">UAMH 7357</strain>
    </source>
</reference>
<dbReference type="InterPro" id="IPR039595">
    <property type="entry name" value="TE2IP/Rap1"/>
</dbReference>
<keyword evidence="6" id="KW-0804">Transcription</keyword>
<dbReference type="Proteomes" id="UP000235672">
    <property type="component" value="Unassembled WGS sequence"/>
</dbReference>
<dbReference type="InterPro" id="IPR015010">
    <property type="entry name" value="TERF2IP_Myb"/>
</dbReference>
<dbReference type="STRING" id="1745343.A0A2J6PPD9"/>
<feature type="compositionally biased region" description="Acidic residues" evidence="9">
    <location>
        <begin position="512"/>
        <end position="539"/>
    </location>
</feature>
<dbReference type="Pfam" id="PF08914">
    <property type="entry name" value="Myb_Rap1"/>
    <property type="match status" value="1"/>
</dbReference>
<feature type="region of interest" description="Disordered" evidence="9">
    <location>
        <begin position="512"/>
        <end position="708"/>
    </location>
</feature>
<evidence type="ECO:0000256" key="8">
    <source>
        <dbReference type="RuleBase" id="RU367107"/>
    </source>
</evidence>
<gene>
    <name evidence="11" type="ORF">NA56DRAFT_663625</name>
</gene>
<protein>
    <recommendedName>
        <fullName evidence="8">DNA-binding protein RAP1</fullName>
    </recommendedName>
</protein>
<feature type="compositionally biased region" description="Basic and acidic residues" evidence="9">
    <location>
        <begin position="576"/>
        <end position="585"/>
    </location>
</feature>
<keyword evidence="7 8" id="KW-0539">Nucleus</keyword>
<feature type="compositionally biased region" description="Polar residues" evidence="9">
    <location>
        <begin position="201"/>
        <end position="230"/>
    </location>
</feature>
<dbReference type="Gene3D" id="1.10.10.2170">
    <property type="match status" value="1"/>
</dbReference>
<dbReference type="PANTHER" id="PTHR16466:SF6">
    <property type="entry name" value="TELOMERIC REPEAT-BINDING FACTOR 2-INTERACTING PROTEIN 1"/>
    <property type="match status" value="1"/>
</dbReference>
<evidence type="ECO:0000256" key="3">
    <source>
        <dbReference type="ARBA" id="ARBA00022895"/>
    </source>
</evidence>
<dbReference type="PROSITE" id="PS51011">
    <property type="entry name" value="ARID"/>
    <property type="match status" value="1"/>
</dbReference>
<evidence type="ECO:0000313" key="11">
    <source>
        <dbReference type="EMBL" id="PMD15888.1"/>
    </source>
</evidence>
<sequence length="817" mass="91620">MASITYEGVGGGGSLFTGMKFFLMQRLPTRDRWKELVKANGGEVVLLERQADIIIADHALKNNPAGSISWKFIERSVANGVLDDRENWPAGPPPGTIREVGSAQPAKQGRTPFTAEDDRILMEWCMIAERKGLPLGGNEVYKQLEAKNNRHTFQSWRDHWIKDLSHRPRPTLPDVDEDEDVEPLKDDGPKLRPPQRRTEIPRTSTVRSNAPVNPSNNRKAPASSSTSRPPQSRGVDERKSVQKSQPTPSSAAKPTAGRHFTEEDTDLLDNAYEDILNLAEDQIIDAWITWAENYPQHTAQEWRNYFEEYVAPRRRAATAARTISPPPPKRTQANPAASPPKKVSVKAREINDSQDSPGQMAQSSRVKRGQSDPTLTDEQLFRKDVSALAALLQLEVDFTPEICGRKIPLFKLWQVVQSFDFGGSDRVTGLKLWPKVAKFLSFRDSQQLTAAEDLRICYAEILADLEEYREMLREQSLTESQEEAMLDAQLLETAGRETQSLYDAEDEELGEILEGEEDVELVEENDDEELVEEDEDDDLDRPQFSPLPLIPSPSRKRSFGADRTNVDSSYKKRQRIDKGKGKELEIPSTPEDVINSTPVPRSLHKPSPLKYSAPAEHQDDEASSKIEDLLAKPFKPEVKTIQRQTLEPETQDFNYPHTQAEDDPFVDIGSSPPQRKLPDRSSGSNAANRGSESNPPGSSTQSQTESEKALALERYMDECISYGYTQEAVALALDATTMEIGQHAMQVMEALENGQEIPDGIPGVWTEEDDAKVEGNMDSEGFKELVRKHGLKRCGVRKQYLKDQRAIREAWEEGGGD</sequence>
<comment type="subunit">
    <text evidence="8">Homodimer.</text>
</comment>
<evidence type="ECO:0000259" key="10">
    <source>
        <dbReference type="PROSITE" id="PS51011"/>
    </source>
</evidence>
<evidence type="ECO:0000256" key="7">
    <source>
        <dbReference type="ARBA" id="ARBA00023242"/>
    </source>
</evidence>
<dbReference type="AlphaFoldDB" id="A0A2J6PPD9"/>
<evidence type="ECO:0000256" key="5">
    <source>
        <dbReference type="ARBA" id="ARBA00023159"/>
    </source>
</evidence>
<dbReference type="InterPro" id="IPR001606">
    <property type="entry name" value="ARID_dom"/>
</dbReference>
<feature type="compositionally biased region" description="Basic and acidic residues" evidence="9">
    <location>
        <begin position="616"/>
        <end position="640"/>
    </location>
</feature>
<proteinExistence type="inferred from homology"/>
<comment type="function">
    <text evidence="8">Involved in the regulation of telomere length, clustering and has a specific role in telomere position effect (TPE).</text>
</comment>
<dbReference type="InterPro" id="IPR009057">
    <property type="entry name" value="Homeodomain-like_sf"/>
</dbReference>
<name>A0A2J6PPD9_9HELO</name>
<dbReference type="InterPro" id="IPR001357">
    <property type="entry name" value="BRCT_dom"/>
</dbReference>
<keyword evidence="2 8" id="KW-0158">Chromosome</keyword>
<evidence type="ECO:0000256" key="1">
    <source>
        <dbReference type="ARBA" id="ARBA00010467"/>
    </source>
</evidence>
<dbReference type="Gene3D" id="1.10.10.60">
    <property type="entry name" value="Homeodomain-like"/>
    <property type="match status" value="1"/>
</dbReference>
<dbReference type="SMART" id="SM01014">
    <property type="entry name" value="ARID"/>
    <property type="match status" value="1"/>
</dbReference>
<keyword evidence="3 8" id="KW-0779">Telomere</keyword>
<feature type="compositionally biased region" description="Polar residues" evidence="9">
    <location>
        <begin position="242"/>
        <end position="252"/>
    </location>
</feature>
<comment type="subcellular location">
    <subcellularLocation>
        <location evidence="8">Nucleus</location>
    </subcellularLocation>
    <subcellularLocation>
        <location evidence="8">Chromosome</location>
        <location evidence="8">Telomere</location>
    </subcellularLocation>
</comment>
<dbReference type="OrthoDB" id="435460at2759"/>
<accession>A0A2J6PPD9</accession>
<evidence type="ECO:0000256" key="6">
    <source>
        <dbReference type="ARBA" id="ARBA00023163"/>
    </source>
</evidence>
<dbReference type="InterPro" id="IPR021661">
    <property type="entry name" value="Rap1_C"/>
</dbReference>
<dbReference type="GO" id="GO:0042162">
    <property type="term" value="F:telomeric DNA binding"/>
    <property type="evidence" value="ECO:0007669"/>
    <property type="project" value="TreeGrafter"/>
</dbReference>
<feature type="compositionally biased region" description="Polar residues" evidence="9">
    <location>
        <begin position="681"/>
        <end position="704"/>
    </location>
</feature>
<feature type="region of interest" description="Disordered" evidence="9">
    <location>
        <begin position="317"/>
        <end position="375"/>
    </location>
</feature>
<feature type="compositionally biased region" description="Basic and acidic residues" evidence="9">
    <location>
        <begin position="182"/>
        <end position="200"/>
    </location>
</feature>
<dbReference type="EMBL" id="KZ613510">
    <property type="protein sequence ID" value="PMD15888.1"/>
    <property type="molecule type" value="Genomic_DNA"/>
</dbReference>
<feature type="compositionally biased region" description="Polar residues" evidence="9">
    <location>
        <begin position="641"/>
        <end position="657"/>
    </location>
</feature>
<dbReference type="SMART" id="SM00501">
    <property type="entry name" value="BRIGHT"/>
    <property type="match status" value="1"/>
</dbReference>
<dbReference type="Pfam" id="PF01388">
    <property type="entry name" value="ARID"/>
    <property type="match status" value="1"/>
</dbReference>
<dbReference type="InterPro" id="IPR036431">
    <property type="entry name" value="ARID_dom_sf"/>
</dbReference>
<comment type="similarity">
    <text evidence="1 8">Belongs to the RAP1 family.</text>
</comment>
<keyword evidence="12" id="KW-1185">Reference proteome</keyword>
<evidence type="ECO:0000256" key="9">
    <source>
        <dbReference type="SAM" id="MobiDB-lite"/>
    </source>
</evidence>
<keyword evidence="4" id="KW-0805">Transcription regulation</keyword>
<feature type="compositionally biased region" description="Polar residues" evidence="9">
    <location>
        <begin position="353"/>
        <end position="364"/>
    </location>
</feature>
<feature type="domain" description="ARID" evidence="10">
    <location>
        <begin position="375"/>
        <end position="470"/>
    </location>
</feature>
<organism evidence="11 12">
    <name type="scientific">Hyaloscypha hepaticicola</name>
    <dbReference type="NCBI Taxonomy" id="2082293"/>
    <lineage>
        <taxon>Eukaryota</taxon>
        <taxon>Fungi</taxon>
        <taxon>Dikarya</taxon>
        <taxon>Ascomycota</taxon>
        <taxon>Pezizomycotina</taxon>
        <taxon>Leotiomycetes</taxon>
        <taxon>Helotiales</taxon>
        <taxon>Hyaloscyphaceae</taxon>
        <taxon>Hyaloscypha</taxon>
    </lineage>
</organism>